<evidence type="ECO:0000313" key="11">
    <source>
        <dbReference type="RefSeq" id="XP_006818320.1"/>
    </source>
</evidence>
<organism evidence="10 11">
    <name type="scientific">Saccoglossus kowalevskii</name>
    <name type="common">Acorn worm</name>
    <dbReference type="NCBI Taxonomy" id="10224"/>
    <lineage>
        <taxon>Eukaryota</taxon>
        <taxon>Metazoa</taxon>
        <taxon>Hemichordata</taxon>
        <taxon>Enteropneusta</taxon>
        <taxon>Harrimaniidae</taxon>
        <taxon>Saccoglossus</taxon>
    </lineage>
</organism>
<proteinExistence type="inferred from homology"/>
<evidence type="ECO:0000256" key="1">
    <source>
        <dbReference type="ARBA" id="ARBA00004323"/>
    </source>
</evidence>
<keyword evidence="10" id="KW-1185">Reference proteome</keyword>
<keyword evidence="6 9" id="KW-0333">Golgi apparatus</keyword>
<dbReference type="GeneID" id="102808670"/>
<reference evidence="11" key="1">
    <citation type="submission" date="2025-08" db="UniProtKB">
        <authorList>
            <consortium name="RefSeq"/>
        </authorList>
    </citation>
    <scope>IDENTIFICATION</scope>
    <source>
        <tissue evidence="11">Testes</tissue>
    </source>
</reference>
<evidence type="ECO:0000256" key="5">
    <source>
        <dbReference type="ARBA" id="ARBA00022989"/>
    </source>
</evidence>
<evidence type="ECO:0000256" key="2">
    <source>
        <dbReference type="ARBA" id="ARBA00006339"/>
    </source>
</evidence>
<dbReference type="InterPro" id="IPR005331">
    <property type="entry name" value="Sulfotransferase"/>
</dbReference>
<evidence type="ECO:0000256" key="6">
    <source>
        <dbReference type="ARBA" id="ARBA00023034"/>
    </source>
</evidence>
<dbReference type="PANTHER" id="PTHR12137">
    <property type="entry name" value="CARBOHYDRATE SULFOTRANSFERASE"/>
    <property type="match status" value="1"/>
</dbReference>
<sequence length="260" mass="30670">MSISDNPQIWNNASLRIRLYVDDTYRMLYCPIHKVATANWRRVLMVLAGDVENATDVGRGHYNEYAKKHRQLNSFRKDERIHRLKTYTKFLFVRHPFERVLSAYKDKFELGIEHKEWLYLETIAAKILNWKNQTVVTNIEKNRIHNITFADLVAYIVHQANNTSVNMDMHWERIHKLSLPCMMPFDYIGKYETLARDANYILGKTGADKIITFPPAKINNHVTNSSVIGTLKKYMSTLSDELRADLRRVYELDFEMFGYE</sequence>
<dbReference type="Pfam" id="PF03567">
    <property type="entry name" value="Sulfotransfer_2"/>
    <property type="match status" value="1"/>
</dbReference>
<keyword evidence="9" id="KW-0735">Signal-anchor</keyword>
<name>A0ABM0ME79_SACKO</name>
<dbReference type="PANTHER" id="PTHR12137:SF54">
    <property type="entry name" value="CARBOHYDRATE SULFOTRANSFERASE"/>
    <property type="match status" value="1"/>
</dbReference>
<keyword evidence="4" id="KW-0812">Transmembrane</keyword>
<dbReference type="EC" id="2.8.2.-" evidence="9"/>
<gene>
    <name evidence="11" type="primary">LOC102808670</name>
</gene>
<evidence type="ECO:0000256" key="9">
    <source>
        <dbReference type="RuleBase" id="RU364020"/>
    </source>
</evidence>
<accession>A0ABM0ME79</accession>
<keyword evidence="9" id="KW-0119">Carbohydrate metabolism</keyword>
<dbReference type="Proteomes" id="UP000694865">
    <property type="component" value="Unplaced"/>
</dbReference>
<evidence type="ECO:0000256" key="4">
    <source>
        <dbReference type="ARBA" id="ARBA00022692"/>
    </source>
</evidence>
<evidence type="ECO:0000256" key="7">
    <source>
        <dbReference type="ARBA" id="ARBA00023136"/>
    </source>
</evidence>
<dbReference type="InterPro" id="IPR018011">
    <property type="entry name" value="Carb_sulfotrans_8-10"/>
</dbReference>
<keyword evidence="8 9" id="KW-0325">Glycoprotein</keyword>
<evidence type="ECO:0000256" key="8">
    <source>
        <dbReference type="ARBA" id="ARBA00023180"/>
    </source>
</evidence>
<comment type="similarity">
    <text evidence="2 9">Belongs to the sulfotransferase 2 family.</text>
</comment>
<evidence type="ECO:0000313" key="10">
    <source>
        <dbReference type="Proteomes" id="UP000694865"/>
    </source>
</evidence>
<evidence type="ECO:0000256" key="3">
    <source>
        <dbReference type="ARBA" id="ARBA00022679"/>
    </source>
</evidence>
<comment type="subcellular location">
    <subcellularLocation>
        <location evidence="1 9">Golgi apparatus membrane</location>
        <topology evidence="1 9">Single-pass type II membrane protein</topology>
    </subcellularLocation>
</comment>
<keyword evidence="5" id="KW-1133">Transmembrane helix</keyword>
<protein>
    <recommendedName>
        <fullName evidence="9">Carbohydrate sulfotransferase</fullName>
        <ecNumber evidence="9">2.8.2.-</ecNumber>
    </recommendedName>
</protein>
<dbReference type="RefSeq" id="XP_006818320.1">
    <property type="nucleotide sequence ID" value="XM_006818257.1"/>
</dbReference>
<keyword evidence="3 9" id="KW-0808">Transferase</keyword>
<keyword evidence="7" id="KW-0472">Membrane</keyword>